<dbReference type="EMBL" id="JANJQO010000338">
    <property type="protein sequence ID" value="KAJ2978841.1"/>
    <property type="molecule type" value="Genomic_DNA"/>
</dbReference>
<protein>
    <submittedName>
        <fullName evidence="1">Uncharacterized protein</fullName>
    </submittedName>
</protein>
<reference evidence="1" key="1">
    <citation type="submission" date="2022-08" db="EMBL/GenBank/DDBJ databases">
        <title>Genome Sequence of Lecanicillium fungicola.</title>
        <authorList>
            <person name="Buettner E."/>
        </authorList>
    </citation>
    <scope>NUCLEOTIDE SEQUENCE</scope>
    <source>
        <strain evidence="1">Babe33</strain>
    </source>
</reference>
<dbReference type="Proteomes" id="UP001143910">
    <property type="component" value="Unassembled WGS sequence"/>
</dbReference>
<gene>
    <name evidence="1" type="ORF">NQ176_g3593</name>
</gene>
<comment type="caution">
    <text evidence="1">The sequence shown here is derived from an EMBL/GenBank/DDBJ whole genome shotgun (WGS) entry which is preliminary data.</text>
</comment>
<keyword evidence="2" id="KW-1185">Reference proteome</keyword>
<evidence type="ECO:0000313" key="1">
    <source>
        <dbReference type="EMBL" id="KAJ2978841.1"/>
    </source>
</evidence>
<accession>A0ACC1NIZ2</accession>
<organism evidence="1 2">
    <name type="scientific">Zarea fungicola</name>
    <dbReference type="NCBI Taxonomy" id="93591"/>
    <lineage>
        <taxon>Eukaryota</taxon>
        <taxon>Fungi</taxon>
        <taxon>Dikarya</taxon>
        <taxon>Ascomycota</taxon>
        <taxon>Pezizomycotina</taxon>
        <taxon>Sordariomycetes</taxon>
        <taxon>Hypocreomycetidae</taxon>
        <taxon>Hypocreales</taxon>
        <taxon>Cordycipitaceae</taxon>
        <taxon>Zarea</taxon>
    </lineage>
</organism>
<evidence type="ECO:0000313" key="2">
    <source>
        <dbReference type="Proteomes" id="UP001143910"/>
    </source>
</evidence>
<sequence>MSEFSVAAATRRFGDLKLSASQARRLIIAIDFGTTFFRNSLLLSRSARGNTKLVLNWPGARGVTTPKIPTVVKYGVSGDCEFEWGALVKNQNGSIIGIKLLLDKKQPLPWHVPNSFRMDLDALPKTPEAIATDFLREMHSHALAQIATKIPQAALDLFSKEYIMSVPAVWSDAAKNATLKAATQAGISPVSLIKEPEAAALYTIRRLDANLDPTDVIVICDAGGGTVDLVSYEIEATYPTLQLKEIVPGTGKMVGSMALNLRFEAAVQEIIPAHKWETLKSSRAMTQASIQFEEEIKKTFHGDLDEEYYVNFPRAGLDDDPANNLESNEWRMTGSDVAKIFEPVMFDIVQLINDQVQSVRAKSKSVKVDGSRTCYELPINVEQAIFLVGGFGSNQYLRVRVEKANPDIRVVQPDDAWAAIAEGAALSRMPDNAVVTSVSAVRHYGIQSKGPFHPIIDKGQQTFSNYRDGVMSWYIRAGDIINRSQKIRIALHKELPEYFSPEQCTVKSILFDCEDRMMGRSSEALVNGGIQELEPEELEPYWLLRFYLVISFESALMKFSLEFDGETMGSVDAHFEQ</sequence>
<proteinExistence type="predicted"/>
<name>A0ACC1NIZ2_9HYPO</name>